<gene>
    <name evidence="7" type="ORF">JIN78_08120</name>
</gene>
<evidence type="ECO:0000256" key="3">
    <source>
        <dbReference type="ARBA" id="ARBA00022989"/>
    </source>
</evidence>
<evidence type="ECO:0000256" key="5">
    <source>
        <dbReference type="SAM" id="Phobius"/>
    </source>
</evidence>
<feature type="transmembrane region" description="Helical" evidence="5">
    <location>
        <begin position="94"/>
        <end position="111"/>
    </location>
</feature>
<proteinExistence type="predicted"/>
<evidence type="ECO:0000256" key="2">
    <source>
        <dbReference type="ARBA" id="ARBA00022692"/>
    </source>
</evidence>
<evidence type="ECO:0000313" key="8">
    <source>
        <dbReference type="Proteomes" id="UP000604083"/>
    </source>
</evidence>
<dbReference type="GO" id="GO:0016020">
    <property type="term" value="C:membrane"/>
    <property type="evidence" value="ECO:0007669"/>
    <property type="project" value="UniProtKB-SubCell"/>
</dbReference>
<comment type="caution">
    <text evidence="7">The sequence shown here is derived from an EMBL/GenBank/DDBJ whole genome shotgun (WGS) entry which is preliminary data.</text>
</comment>
<evidence type="ECO:0000256" key="1">
    <source>
        <dbReference type="ARBA" id="ARBA00004141"/>
    </source>
</evidence>
<keyword evidence="4 5" id="KW-0472">Membrane</keyword>
<keyword evidence="8" id="KW-1185">Reference proteome</keyword>
<protein>
    <submittedName>
        <fullName evidence="7">GtrA family protein</fullName>
    </submittedName>
</protein>
<comment type="subcellular location">
    <subcellularLocation>
        <location evidence="1">Membrane</location>
        <topology evidence="1">Multi-pass membrane protein</topology>
    </subcellularLocation>
</comment>
<feature type="transmembrane region" description="Helical" evidence="5">
    <location>
        <begin position="64"/>
        <end position="82"/>
    </location>
</feature>
<accession>A0A934RNE9</accession>
<keyword evidence="3 5" id="KW-1133">Transmembrane helix</keyword>
<evidence type="ECO:0000259" key="6">
    <source>
        <dbReference type="Pfam" id="PF04138"/>
    </source>
</evidence>
<dbReference type="Pfam" id="PF04138">
    <property type="entry name" value="GtrA_DPMS_TM"/>
    <property type="match status" value="1"/>
</dbReference>
<reference evidence="7" key="1">
    <citation type="submission" date="2021-01" db="EMBL/GenBank/DDBJ databases">
        <title>Modified the classification status of verrucomicrobia.</title>
        <authorList>
            <person name="Feng X."/>
        </authorList>
    </citation>
    <scope>NUCLEOTIDE SEQUENCE</scope>
    <source>
        <strain evidence="7">KCTC 12986</strain>
    </source>
</reference>
<feature type="transmembrane region" description="Helical" evidence="5">
    <location>
        <begin position="20"/>
        <end position="44"/>
    </location>
</feature>
<dbReference type="RefSeq" id="WP_200391459.1">
    <property type="nucleotide sequence ID" value="NZ_JAENIO010000017.1"/>
</dbReference>
<dbReference type="AlphaFoldDB" id="A0A934RNE9"/>
<keyword evidence="2 5" id="KW-0812">Transmembrane</keyword>
<dbReference type="GO" id="GO:0000271">
    <property type="term" value="P:polysaccharide biosynthetic process"/>
    <property type="evidence" value="ECO:0007669"/>
    <property type="project" value="InterPro"/>
</dbReference>
<organism evidence="7 8">
    <name type="scientific">Roseibacillus ishigakijimensis</name>
    <dbReference type="NCBI Taxonomy" id="454146"/>
    <lineage>
        <taxon>Bacteria</taxon>
        <taxon>Pseudomonadati</taxon>
        <taxon>Verrucomicrobiota</taxon>
        <taxon>Verrucomicrobiia</taxon>
        <taxon>Verrucomicrobiales</taxon>
        <taxon>Verrucomicrobiaceae</taxon>
        <taxon>Roseibacillus</taxon>
    </lineage>
</organism>
<dbReference type="InterPro" id="IPR007267">
    <property type="entry name" value="GtrA_DPMS_TM"/>
</dbReference>
<dbReference type="EMBL" id="JAENIO010000017">
    <property type="protein sequence ID" value="MBK1834023.1"/>
    <property type="molecule type" value="Genomic_DNA"/>
</dbReference>
<evidence type="ECO:0000256" key="4">
    <source>
        <dbReference type="ARBA" id="ARBA00023136"/>
    </source>
</evidence>
<feature type="domain" description="GtrA/DPMS transmembrane" evidence="6">
    <location>
        <begin position="18"/>
        <end position="146"/>
    </location>
</feature>
<sequence length="148" mass="16563">MLPKVLAATHQIAPQFVKYLCCGVTAFLVHWSIVNALGLTINPAFDQSLGDELRFWRSAQNNTIAFFLSNAVAYYLNLRFVFEGGRHRKSTEVGLFFLASALGFFPALYSLDLIIRTLSLNTHIANIGFPAVAALGNFFARKFLIFRQ</sequence>
<feature type="transmembrane region" description="Helical" evidence="5">
    <location>
        <begin position="123"/>
        <end position="140"/>
    </location>
</feature>
<dbReference type="Proteomes" id="UP000604083">
    <property type="component" value="Unassembled WGS sequence"/>
</dbReference>
<name>A0A934RNE9_9BACT</name>
<evidence type="ECO:0000313" key="7">
    <source>
        <dbReference type="EMBL" id="MBK1834023.1"/>
    </source>
</evidence>